<name>A0A9Q1FRQ9_SYNKA</name>
<comment type="caution">
    <text evidence="1">The sequence shown here is derived from an EMBL/GenBank/DDBJ whole genome shotgun (WGS) entry which is preliminary data.</text>
</comment>
<sequence length="132" mass="14597">MDRARQKSRVCLDWSFSWARLPAPCGLLTGADWGHLGRSGSDGPVGECPPRCRHVGHALLLQPNPARTHSKDIIARQEQLFEGTQTHARRFFLVFKSGSSSSFYGFLPDGFKTKATVQVRWITDASAPCPLS</sequence>
<evidence type="ECO:0000313" key="2">
    <source>
        <dbReference type="Proteomes" id="UP001152622"/>
    </source>
</evidence>
<reference evidence="1" key="1">
    <citation type="journal article" date="2023" name="Science">
        <title>Genome structures resolve the early diversification of teleost fishes.</title>
        <authorList>
            <person name="Parey E."/>
            <person name="Louis A."/>
            <person name="Montfort J."/>
            <person name="Bouchez O."/>
            <person name="Roques C."/>
            <person name="Iampietro C."/>
            <person name="Lluch J."/>
            <person name="Castinel A."/>
            <person name="Donnadieu C."/>
            <person name="Desvignes T."/>
            <person name="Floi Bucao C."/>
            <person name="Jouanno E."/>
            <person name="Wen M."/>
            <person name="Mejri S."/>
            <person name="Dirks R."/>
            <person name="Jansen H."/>
            <person name="Henkel C."/>
            <person name="Chen W.J."/>
            <person name="Zahm M."/>
            <person name="Cabau C."/>
            <person name="Klopp C."/>
            <person name="Thompson A.W."/>
            <person name="Robinson-Rechavi M."/>
            <person name="Braasch I."/>
            <person name="Lecointre G."/>
            <person name="Bobe J."/>
            <person name="Postlethwait J.H."/>
            <person name="Berthelot C."/>
            <person name="Roest Crollius H."/>
            <person name="Guiguen Y."/>
        </authorList>
    </citation>
    <scope>NUCLEOTIDE SEQUENCE</scope>
    <source>
        <strain evidence="1">WJC10195</strain>
    </source>
</reference>
<organism evidence="1 2">
    <name type="scientific">Synaphobranchus kaupii</name>
    <name type="common">Kaup's arrowtooth eel</name>
    <dbReference type="NCBI Taxonomy" id="118154"/>
    <lineage>
        <taxon>Eukaryota</taxon>
        <taxon>Metazoa</taxon>
        <taxon>Chordata</taxon>
        <taxon>Craniata</taxon>
        <taxon>Vertebrata</taxon>
        <taxon>Euteleostomi</taxon>
        <taxon>Actinopterygii</taxon>
        <taxon>Neopterygii</taxon>
        <taxon>Teleostei</taxon>
        <taxon>Anguilliformes</taxon>
        <taxon>Synaphobranchidae</taxon>
        <taxon>Synaphobranchus</taxon>
    </lineage>
</organism>
<dbReference type="AlphaFoldDB" id="A0A9Q1FRQ9"/>
<dbReference type="EMBL" id="JAINUF010000004">
    <property type="protein sequence ID" value="KAJ8364651.1"/>
    <property type="molecule type" value="Genomic_DNA"/>
</dbReference>
<keyword evidence="2" id="KW-1185">Reference proteome</keyword>
<evidence type="ECO:0000313" key="1">
    <source>
        <dbReference type="EMBL" id="KAJ8364651.1"/>
    </source>
</evidence>
<gene>
    <name evidence="1" type="ORF">SKAU_G00134820</name>
</gene>
<protein>
    <submittedName>
        <fullName evidence="1">Uncharacterized protein</fullName>
    </submittedName>
</protein>
<accession>A0A9Q1FRQ9</accession>
<dbReference type="Proteomes" id="UP001152622">
    <property type="component" value="Chromosome 4"/>
</dbReference>
<proteinExistence type="predicted"/>